<protein>
    <submittedName>
        <fullName evidence="2">5-bromo-4-chloroindolyl phosphate hydrolysis protein</fullName>
    </submittedName>
</protein>
<feature type="transmembrane region" description="Helical" evidence="1">
    <location>
        <begin position="7"/>
        <end position="25"/>
    </location>
</feature>
<dbReference type="AlphaFoldDB" id="A0A6V7RCT3"/>
<evidence type="ECO:0000313" key="3">
    <source>
        <dbReference type="Proteomes" id="UP000588186"/>
    </source>
</evidence>
<accession>A0A6V7RCT3</accession>
<organism evidence="2 3">
    <name type="scientific">Phocicoccus pinnipedialis</name>
    <dbReference type="NCBI Taxonomy" id="110845"/>
    <lineage>
        <taxon>Bacteria</taxon>
        <taxon>Bacillati</taxon>
        <taxon>Bacillota</taxon>
        <taxon>Bacilli</taxon>
        <taxon>Bacillales</taxon>
        <taxon>Salinicoccaceae</taxon>
        <taxon>Phocicoccus</taxon>
    </lineage>
</organism>
<proteinExistence type="predicted"/>
<dbReference type="Pfam" id="PF10112">
    <property type="entry name" value="Halogen_Hydrol"/>
    <property type="match status" value="1"/>
</dbReference>
<dbReference type="Proteomes" id="UP000588186">
    <property type="component" value="Unassembled WGS sequence"/>
</dbReference>
<comment type="caution">
    <text evidence="2">The sequence shown here is derived from an EMBL/GenBank/DDBJ whole genome shotgun (WGS) entry which is preliminary data.</text>
</comment>
<dbReference type="EMBL" id="CAJEWB010000010">
    <property type="protein sequence ID" value="CAD2075463.1"/>
    <property type="molecule type" value="Genomic_DNA"/>
</dbReference>
<reference evidence="2 3" key="1">
    <citation type="submission" date="2020-07" db="EMBL/GenBank/DDBJ databases">
        <authorList>
            <person name="Criscuolo A."/>
        </authorList>
    </citation>
    <scope>NUCLEOTIDE SEQUENCE [LARGE SCALE GENOMIC DNA]</scope>
    <source>
        <strain evidence="2">CIP107946</strain>
    </source>
</reference>
<evidence type="ECO:0000256" key="1">
    <source>
        <dbReference type="SAM" id="Phobius"/>
    </source>
</evidence>
<keyword evidence="3" id="KW-1185">Reference proteome</keyword>
<name>A0A6V7RCT3_9BACL</name>
<dbReference type="RefSeq" id="WP_186077454.1">
    <property type="nucleotide sequence ID" value="NZ_CAJEWB010000010.1"/>
</dbReference>
<sequence>MKDKISHLYGSLIAGPISIITWIVSMGVFDLTALLSIGAAIIAFFISYIPTQQLSYQSILNKYGLTRSEHKYISSELKAAKEKQKRLINSYKNIRSINDIKLLFEINRVVKAIIKRVENEPKLFYQGLQFFHSNLDSAVNMTEMYLHLFKLPGKSKEEKIELHTTRLRLVDLKRSLELDLSEINKRDYDNLRFEGKVLKETEARRKGQMKLENKLESEKIGRIKVKEHEGETIDRN</sequence>
<keyword evidence="1" id="KW-1133">Transmembrane helix</keyword>
<gene>
    <name evidence="2" type="ORF">JEOPIN946_01021</name>
</gene>
<dbReference type="InterPro" id="IPR018770">
    <property type="entry name" value="ChloroindolylP_hydrolase"/>
</dbReference>
<keyword evidence="1" id="KW-0812">Transmembrane</keyword>
<keyword evidence="1" id="KW-0472">Membrane</keyword>
<evidence type="ECO:0000313" key="2">
    <source>
        <dbReference type="EMBL" id="CAD2075463.1"/>
    </source>
</evidence>
<feature type="transmembrane region" description="Helical" evidence="1">
    <location>
        <begin position="31"/>
        <end position="49"/>
    </location>
</feature>